<keyword evidence="3" id="KW-1185">Reference proteome</keyword>
<dbReference type="EMBL" id="NHYD01003340">
    <property type="protein sequence ID" value="PPQ80252.1"/>
    <property type="molecule type" value="Genomic_DNA"/>
</dbReference>
<dbReference type="AlphaFoldDB" id="A0A409WP36"/>
<proteinExistence type="predicted"/>
<feature type="compositionally biased region" description="Low complexity" evidence="1">
    <location>
        <begin position="346"/>
        <end position="363"/>
    </location>
</feature>
<reference evidence="2 3" key="1">
    <citation type="journal article" date="2018" name="Evol. Lett.">
        <title>Horizontal gene cluster transfer increased hallucinogenic mushroom diversity.</title>
        <authorList>
            <person name="Reynolds H.T."/>
            <person name="Vijayakumar V."/>
            <person name="Gluck-Thaler E."/>
            <person name="Korotkin H.B."/>
            <person name="Matheny P.B."/>
            <person name="Slot J.C."/>
        </authorList>
    </citation>
    <scope>NUCLEOTIDE SEQUENCE [LARGE SCALE GENOMIC DNA]</scope>
    <source>
        <strain evidence="2 3">2631</strain>
    </source>
</reference>
<comment type="caution">
    <text evidence="2">The sequence shown here is derived from an EMBL/GenBank/DDBJ whole genome shotgun (WGS) entry which is preliminary data.</text>
</comment>
<evidence type="ECO:0000313" key="3">
    <source>
        <dbReference type="Proteomes" id="UP000283269"/>
    </source>
</evidence>
<sequence length="544" mass="59479">MAKYSISRILTRPFKRKPAVKGDVAVVIEAGITPPDEIPCAQDAPKEKKKGKARRVLMRILKKSVPCASGRAHAVEDVDVQDIQGEAEEYDDEKHEVDGANVLESEERVVEIALPTISAPANELTSVIEVEESITPAVVEEPAVAVEVIREVEVAHKGERTTEPVAATSDEMLVGLGLLCEDDEREEDEEDVDVVTSLSEAALEEESSVDGTFSFLICELTLTFVVEDVALPGEVEDIVSTPESVEDQLAISVTLSVNTTPKIATFGSISLLDQDSIDEFVKTQHSARQKRVINVAVEPIEFEEPTLQVVENPVILFNELPSVDSSTTMNTYDTMESSEGSNGSLSPLVDSSPSEYSSSSSTPTQKHRECIMGPSKEELKIEETVNEKIEEAHSDTVLGSPIKLITKTYLAVVPTSNPYAKGLPTRRVEIQSYRRRLLGEPLPHIAANRAELLRSILSIQLAYASALTDATSAVHIAEMVIREASSLNRRVPISQSTKPSAATGTPTIRRFPMPYKPRLQSGLRPLLLPMHISKRQAKEQKLCL</sequence>
<evidence type="ECO:0000256" key="1">
    <source>
        <dbReference type="SAM" id="MobiDB-lite"/>
    </source>
</evidence>
<accession>A0A409WP36</accession>
<evidence type="ECO:0000313" key="2">
    <source>
        <dbReference type="EMBL" id="PPQ80252.1"/>
    </source>
</evidence>
<dbReference type="InParanoid" id="A0A409WP36"/>
<dbReference type="Proteomes" id="UP000283269">
    <property type="component" value="Unassembled WGS sequence"/>
</dbReference>
<feature type="compositionally biased region" description="Polar residues" evidence="1">
    <location>
        <begin position="326"/>
        <end position="345"/>
    </location>
</feature>
<organism evidence="2 3">
    <name type="scientific">Psilocybe cyanescens</name>
    <dbReference type="NCBI Taxonomy" id="93625"/>
    <lineage>
        <taxon>Eukaryota</taxon>
        <taxon>Fungi</taxon>
        <taxon>Dikarya</taxon>
        <taxon>Basidiomycota</taxon>
        <taxon>Agaricomycotina</taxon>
        <taxon>Agaricomycetes</taxon>
        <taxon>Agaricomycetidae</taxon>
        <taxon>Agaricales</taxon>
        <taxon>Agaricineae</taxon>
        <taxon>Strophariaceae</taxon>
        <taxon>Psilocybe</taxon>
    </lineage>
</organism>
<name>A0A409WP36_PSICY</name>
<protein>
    <submittedName>
        <fullName evidence="2">Uncharacterized protein</fullName>
    </submittedName>
</protein>
<gene>
    <name evidence="2" type="ORF">CVT25_003512</name>
</gene>
<dbReference type="OrthoDB" id="10687871at2759"/>
<feature type="region of interest" description="Disordered" evidence="1">
    <location>
        <begin position="326"/>
        <end position="371"/>
    </location>
</feature>